<name>A0A8J7HAD4_9FIRM</name>
<dbReference type="EC" id="3.4.21.89" evidence="4 8"/>
<dbReference type="PRINTS" id="PR00727">
    <property type="entry name" value="LEADERPTASE"/>
</dbReference>
<reference evidence="11" key="1">
    <citation type="submission" date="2020-12" db="EMBL/GenBank/DDBJ databases">
        <title>M. sibirica DSM 26468T genome.</title>
        <authorList>
            <person name="Thieme N."/>
            <person name="Rettenmaier R."/>
            <person name="Zverlov V."/>
            <person name="Liebl W."/>
        </authorList>
    </citation>
    <scope>NUCLEOTIDE SEQUENCE</scope>
    <source>
        <strain evidence="11">DSM 26468</strain>
    </source>
</reference>
<sequence length="234" mass="27018">MDFEHDQYNKDDELNSLENQSTLCDEDYNETEDFEYIEPYDATSTVNKKSYGGVKNLLLDLIFYAALIFACIYIIPNFVLQRTIVDGSSMESTLSNGDHLYVEKLSYRFDMLDRFDVVVFYPYGRDSDEYYVKRIIGLPGETVQIKPKEDNSEIYDIYINGEILEENYGKDPITDPGRAAEPIILDEDEYFVMGDNRTISKDSRFSVVGNVEKKNIGGRAFFRVSPFKKFGTID</sequence>
<feature type="transmembrane region" description="Helical" evidence="8">
    <location>
        <begin position="61"/>
        <end position="80"/>
    </location>
</feature>
<dbReference type="PROSITE" id="PS00761">
    <property type="entry name" value="SPASE_I_3"/>
    <property type="match status" value="1"/>
</dbReference>
<dbReference type="SUPFAM" id="SSF51306">
    <property type="entry name" value="LexA/Signal peptidase"/>
    <property type="match status" value="1"/>
</dbReference>
<evidence type="ECO:0000256" key="8">
    <source>
        <dbReference type="RuleBase" id="RU003993"/>
    </source>
</evidence>
<dbReference type="InterPro" id="IPR036286">
    <property type="entry name" value="LexA/Signal_pep-like_sf"/>
</dbReference>
<evidence type="ECO:0000313" key="11">
    <source>
        <dbReference type="EMBL" id="MBH1941420.1"/>
    </source>
</evidence>
<dbReference type="Gene3D" id="2.10.109.10">
    <property type="entry name" value="Umud Fragment, subunit A"/>
    <property type="match status" value="1"/>
</dbReference>
<dbReference type="Proteomes" id="UP000623269">
    <property type="component" value="Unassembled WGS sequence"/>
</dbReference>
<dbReference type="InterPro" id="IPR019533">
    <property type="entry name" value="Peptidase_S26"/>
</dbReference>
<dbReference type="InterPro" id="IPR000223">
    <property type="entry name" value="Pept_S26A_signal_pept_1"/>
</dbReference>
<comment type="subcellular location">
    <subcellularLocation>
        <location evidence="2">Cell membrane</location>
        <topology evidence="2">Single-pass type II membrane protein</topology>
    </subcellularLocation>
    <subcellularLocation>
        <location evidence="9">Membrane</location>
        <topology evidence="9">Single-pass type II membrane protein</topology>
    </subcellularLocation>
</comment>
<evidence type="ECO:0000256" key="6">
    <source>
        <dbReference type="ARBA" id="ARBA00022801"/>
    </source>
</evidence>
<evidence type="ECO:0000256" key="4">
    <source>
        <dbReference type="ARBA" id="ARBA00013208"/>
    </source>
</evidence>
<evidence type="ECO:0000256" key="5">
    <source>
        <dbReference type="ARBA" id="ARBA00022670"/>
    </source>
</evidence>
<dbReference type="GO" id="GO:0004252">
    <property type="term" value="F:serine-type endopeptidase activity"/>
    <property type="evidence" value="ECO:0007669"/>
    <property type="project" value="InterPro"/>
</dbReference>
<dbReference type="NCBIfam" id="TIGR02227">
    <property type="entry name" value="sigpep_I_bact"/>
    <property type="match status" value="1"/>
</dbReference>
<dbReference type="InterPro" id="IPR019757">
    <property type="entry name" value="Pept_S26A_signal_pept_1_Lys-AS"/>
</dbReference>
<dbReference type="PROSITE" id="PS00760">
    <property type="entry name" value="SPASE_I_2"/>
    <property type="match status" value="1"/>
</dbReference>
<keyword evidence="5 8" id="KW-0645">Protease</keyword>
<feature type="active site" evidence="7">
    <location>
        <position position="133"/>
    </location>
</feature>
<dbReference type="PANTHER" id="PTHR43390">
    <property type="entry name" value="SIGNAL PEPTIDASE I"/>
    <property type="match status" value="1"/>
</dbReference>
<dbReference type="RefSeq" id="WP_197661636.1">
    <property type="nucleotide sequence ID" value="NZ_JAEAGR010000011.1"/>
</dbReference>
<dbReference type="CDD" id="cd06530">
    <property type="entry name" value="S26_SPase_I"/>
    <property type="match status" value="1"/>
</dbReference>
<dbReference type="AlphaFoldDB" id="A0A8J7HAD4"/>
<evidence type="ECO:0000256" key="3">
    <source>
        <dbReference type="ARBA" id="ARBA00009370"/>
    </source>
</evidence>
<proteinExistence type="inferred from homology"/>
<comment type="catalytic activity">
    <reaction evidence="1 8">
        <text>Cleavage of hydrophobic, N-terminal signal or leader sequences from secreted and periplasmic proteins.</text>
        <dbReference type="EC" id="3.4.21.89"/>
    </reaction>
</comment>
<dbReference type="InterPro" id="IPR019756">
    <property type="entry name" value="Pept_S26A_signal_pept_1_Ser-AS"/>
</dbReference>
<gene>
    <name evidence="11" type="primary">lepB</name>
    <name evidence="11" type="ORF">I5677_11000</name>
</gene>
<evidence type="ECO:0000256" key="7">
    <source>
        <dbReference type="PIRSR" id="PIRSR600223-1"/>
    </source>
</evidence>
<comment type="caution">
    <text evidence="11">The sequence shown here is derived from an EMBL/GenBank/DDBJ whole genome shotgun (WGS) entry which is preliminary data.</text>
</comment>
<evidence type="ECO:0000313" key="12">
    <source>
        <dbReference type="Proteomes" id="UP000623269"/>
    </source>
</evidence>
<feature type="domain" description="Peptidase S26" evidence="10">
    <location>
        <begin position="63"/>
        <end position="224"/>
    </location>
</feature>
<evidence type="ECO:0000259" key="10">
    <source>
        <dbReference type="Pfam" id="PF10502"/>
    </source>
</evidence>
<keyword evidence="6 8" id="KW-0378">Hydrolase</keyword>
<dbReference type="Pfam" id="PF10502">
    <property type="entry name" value="Peptidase_S26"/>
    <property type="match status" value="1"/>
</dbReference>
<evidence type="ECO:0000256" key="1">
    <source>
        <dbReference type="ARBA" id="ARBA00000677"/>
    </source>
</evidence>
<dbReference type="PROSITE" id="PS00501">
    <property type="entry name" value="SPASE_I_1"/>
    <property type="match status" value="1"/>
</dbReference>
<keyword evidence="8" id="KW-0472">Membrane</keyword>
<accession>A0A8J7HAD4</accession>
<dbReference type="InterPro" id="IPR019758">
    <property type="entry name" value="Pept_S26A_signal_pept_1_CS"/>
</dbReference>
<organism evidence="11 12">
    <name type="scientific">Mobilitalea sibirica</name>
    <dbReference type="NCBI Taxonomy" id="1462919"/>
    <lineage>
        <taxon>Bacteria</taxon>
        <taxon>Bacillati</taxon>
        <taxon>Bacillota</taxon>
        <taxon>Clostridia</taxon>
        <taxon>Lachnospirales</taxon>
        <taxon>Lachnospiraceae</taxon>
        <taxon>Mobilitalea</taxon>
    </lineage>
</organism>
<keyword evidence="8" id="KW-0812">Transmembrane</keyword>
<dbReference type="GO" id="GO:0005886">
    <property type="term" value="C:plasma membrane"/>
    <property type="evidence" value="ECO:0007669"/>
    <property type="project" value="UniProtKB-SubCell"/>
</dbReference>
<evidence type="ECO:0000256" key="9">
    <source>
        <dbReference type="RuleBase" id="RU362042"/>
    </source>
</evidence>
<dbReference type="GO" id="GO:0009003">
    <property type="term" value="F:signal peptidase activity"/>
    <property type="evidence" value="ECO:0007669"/>
    <property type="project" value="UniProtKB-EC"/>
</dbReference>
<dbReference type="EMBL" id="JAEAGR010000011">
    <property type="protein sequence ID" value="MBH1941420.1"/>
    <property type="molecule type" value="Genomic_DNA"/>
</dbReference>
<keyword evidence="12" id="KW-1185">Reference proteome</keyword>
<dbReference type="PANTHER" id="PTHR43390:SF1">
    <property type="entry name" value="CHLOROPLAST PROCESSING PEPTIDASE"/>
    <property type="match status" value="1"/>
</dbReference>
<comment type="similarity">
    <text evidence="3 9">Belongs to the peptidase S26 family.</text>
</comment>
<feature type="active site" evidence="7">
    <location>
        <position position="89"/>
    </location>
</feature>
<evidence type="ECO:0000256" key="2">
    <source>
        <dbReference type="ARBA" id="ARBA00004401"/>
    </source>
</evidence>
<dbReference type="GO" id="GO:0006465">
    <property type="term" value="P:signal peptide processing"/>
    <property type="evidence" value="ECO:0007669"/>
    <property type="project" value="InterPro"/>
</dbReference>
<protein>
    <recommendedName>
        <fullName evidence="4 8">Signal peptidase I</fullName>
        <ecNumber evidence="4 8">3.4.21.89</ecNumber>
    </recommendedName>
</protein>
<keyword evidence="8" id="KW-1133">Transmembrane helix</keyword>